<feature type="region of interest" description="Disordered" evidence="2">
    <location>
        <begin position="335"/>
        <end position="359"/>
    </location>
</feature>
<dbReference type="Gene3D" id="3.40.50.1820">
    <property type="entry name" value="alpha/beta hydrolase"/>
    <property type="match status" value="1"/>
</dbReference>
<evidence type="ECO:0000256" key="2">
    <source>
        <dbReference type="SAM" id="MobiDB-lite"/>
    </source>
</evidence>
<dbReference type="PANTHER" id="PTHR48081">
    <property type="entry name" value="AB HYDROLASE SUPERFAMILY PROTEIN C4A8.06C"/>
    <property type="match status" value="1"/>
</dbReference>
<dbReference type="GO" id="GO:0016787">
    <property type="term" value="F:hydrolase activity"/>
    <property type="evidence" value="ECO:0007669"/>
    <property type="project" value="UniProtKB-KW"/>
</dbReference>
<gene>
    <name evidence="4" type="ORF">C7B45_12335</name>
</gene>
<feature type="domain" description="BD-FAE-like" evidence="3">
    <location>
        <begin position="85"/>
        <end position="276"/>
    </location>
</feature>
<organism evidence="4 5">
    <name type="scientific">Sulfobacillus acidophilus</name>
    <dbReference type="NCBI Taxonomy" id="53633"/>
    <lineage>
        <taxon>Bacteria</taxon>
        <taxon>Bacillati</taxon>
        <taxon>Bacillota</taxon>
        <taxon>Clostridia</taxon>
        <taxon>Eubacteriales</taxon>
        <taxon>Clostridiales Family XVII. Incertae Sedis</taxon>
        <taxon>Sulfobacillus</taxon>
    </lineage>
</organism>
<sequence length="359" mass="40158">MMRLRQLLLGFIAAGMFLIMSAGKAGAGGCTAWRGSGAQPWNGACTRIWDPRLLGLRRQIVYERIGSRVLTFYLFEWAGRGHRWSPAVVYIHGGALKFGTGIISAANTPHNHLLVQLERELIQEHINFISVNYRLAPAHPWPMPLDDVKHAMEFIVTHARRWQIDPRDLAVMGDSAGGELASFVGLTMINASTHRPLVRAVVDLFGPTDRQTFAQQWLRHYGLRPNPVYGVYTPKRVQKESAISHVHPGAPPFLIIQGTRDRVVPPQQSYLLRERLKRDGVFVEEILVHHAGHELRPVNGPIHPSLKELGDCINQFLVRHLTLEGESFKFRGQPRALTGGYPPRGATGCRGSRVEDKPG</sequence>
<dbReference type="Pfam" id="PF20434">
    <property type="entry name" value="BD-FAE"/>
    <property type="match status" value="1"/>
</dbReference>
<dbReference type="EMBL" id="PXYV01000043">
    <property type="protein sequence ID" value="PSR21084.1"/>
    <property type="molecule type" value="Genomic_DNA"/>
</dbReference>
<dbReference type="PANTHER" id="PTHR48081:SF13">
    <property type="entry name" value="ALPHA_BETA HYDROLASE"/>
    <property type="match status" value="1"/>
</dbReference>
<evidence type="ECO:0000259" key="3">
    <source>
        <dbReference type="Pfam" id="PF20434"/>
    </source>
</evidence>
<comment type="caution">
    <text evidence="4">The sequence shown here is derived from an EMBL/GenBank/DDBJ whole genome shotgun (WGS) entry which is preliminary data.</text>
</comment>
<dbReference type="InterPro" id="IPR029058">
    <property type="entry name" value="AB_hydrolase_fold"/>
</dbReference>
<dbReference type="Proteomes" id="UP000241848">
    <property type="component" value="Unassembled WGS sequence"/>
</dbReference>
<accession>A0A2T2WFR9</accession>
<proteinExistence type="predicted"/>
<evidence type="ECO:0000313" key="4">
    <source>
        <dbReference type="EMBL" id="PSR21084.1"/>
    </source>
</evidence>
<dbReference type="InterPro" id="IPR050300">
    <property type="entry name" value="GDXG_lipolytic_enzyme"/>
</dbReference>
<dbReference type="InterPro" id="IPR049492">
    <property type="entry name" value="BD-FAE-like_dom"/>
</dbReference>
<dbReference type="AlphaFoldDB" id="A0A2T2WFR9"/>
<evidence type="ECO:0000256" key="1">
    <source>
        <dbReference type="ARBA" id="ARBA00022801"/>
    </source>
</evidence>
<name>A0A2T2WFR9_9FIRM</name>
<protein>
    <recommendedName>
        <fullName evidence="3">BD-FAE-like domain-containing protein</fullName>
    </recommendedName>
</protein>
<reference evidence="4 5" key="1">
    <citation type="journal article" date="2014" name="BMC Genomics">
        <title>Comparison of environmental and isolate Sulfobacillus genomes reveals diverse carbon, sulfur, nitrogen, and hydrogen metabolisms.</title>
        <authorList>
            <person name="Justice N.B."/>
            <person name="Norman A."/>
            <person name="Brown C.T."/>
            <person name="Singh A."/>
            <person name="Thomas B.C."/>
            <person name="Banfield J.F."/>
        </authorList>
    </citation>
    <scope>NUCLEOTIDE SEQUENCE [LARGE SCALE GENOMIC DNA]</scope>
    <source>
        <strain evidence="4">AMDSBA3</strain>
    </source>
</reference>
<keyword evidence="1" id="KW-0378">Hydrolase</keyword>
<evidence type="ECO:0000313" key="5">
    <source>
        <dbReference type="Proteomes" id="UP000241848"/>
    </source>
</evidence>
<dbReference type="SUPFAM" id="SSF53474">
    <property type="entry name" value="alpha/beta-Hydrolases"/>
    <property type="match status" value="1"/>
</dbReference>